<feature type="domain" description="Glycosyl transferase family 1" evidence="1">
    <location>
        <begin position="191"/>
        <end position="339"/>
    </location>
</feature>
<evidence type="ECO:0000259" key="2">
    <source>
        <dbReference type="Pfam" id="PF13439"/>
    </source>
</evidence>
<dbReference type="InterPro" id="IPR028098">
    <property type="entry name" value="Glyco_trans_4-like_N"/>
</dbReference>
<evidence type="ECO:0000313" key="4">
    <source>
        <dbReference type="Proteomes" id="UP000008367"/>
    </source>
</evidence>
<name>A0A454CUV4_VIBHA</name>
<evidence type="ECO:0000259" key="1">
    <source>
        <dbReference type="Pfam" id="PF00534"/>
    </source>
</evidence>
<keyword evidence="3" id="KW-0808">Transferase</keyword>
<dbReference type="GO" id="GO:1901135">
    <property type="term" value="P:carbohydrate derivative metabolic process"/>
    <property type="evidence" value="ECO:0007669"/>
    <property type="project" value="UniProtKB-ARBA"/>
</dbReference>
<dbReference type="PANTHER" id="PTHR12526">
    <property type="entry name" value="GLYCOSYLTRANSFERASE"/>
    <property type="match status" value="1"/>
</dbReference>
<sequence length="370" mass="40920">MENSDTRTSTKNGNVIVHVVQHLAPGGLETLVLEMLRFAKAEDSVFVVSLEGNKTVALRHWSKLLDYRDQLCFLDKAPGFSLTTLRALKHILKRLNANVVHTHHIGPLLYGGIATRLLGIKTLIHTEHDAWHLNNQKAARLQTVLLKSLRPQVVADAEFVADQITNKLGYLRVSTIHNGIDCEKFTNGNQNQARERFSLPTDKFIVGTAGRLEAVKGQEILIKAFSHLPTHTHLAIAGNGSQRELLEAQVRTLGLEDRVTFLGLVSDMPHFYQSLNVFCLPSLQEGFPLSTLEAQACGVPCIASDVGAVKETLCPQTSALVEPNKVPVLADALSQHLSEIPRSPRAHILKHFDIRNMVNRYAMLAQGEDL</sequence>
<evidence type="ECO:0000313" key="3">
    <source>
        <dbReference type="EMBL" id="EKM30195.1"/>
    </source>
</evidence>
<dbReference type="EMBL" id="AJSR01001746">
    <property type="protein sequence ID" value="EKM30195.1"/>
    <property type="molecule type" value="Genomic_DNA"/>
</dbReference>
<dbReference type="SUPFAM" id="SSF53756">
    <property type="entry name" value="UDP-Glycosyltransferase/glycogen phosphorylase"/>
    <property type="match status" value="1"/>
</dbReference>
<dbReference type="STRING" id="669.AL538_17125"/>
<accession>A0A454CUV4</accession>
<dbReference type="Gene3D" id="3.40.50.2000">
    <property type="entry name" value="Glycogen Phosphorylase B"/>
    <property type="match status" value="2"/>
</dbReference>
<feature type="domain" description="Glycosyltransferase subfamily 4-like N-terminal" evidence="2">
    <location>
        <begin position="25"/>
        <end position="183"/>
    </location>
</feature>
<comment type="caution">
    <text evidence="3">The sequence shown here is derived from an EMBL/GenBank/DDBJ whole genome shotgun (WGS) entry which is preliminary data.</text>
</comment>
<dbReference type="Proteomes" id="UP000008367">
    <property type="component" value="Unassembled WGS sequence"/>
</dbReference>
<dbReference type="GO" id="GO:0016757">
    <property type="term" value="F:glycosyltransferase activity"/>
    <property type="evidence" value="ECO:0007669"/>
    <property type="project" value="InterPro"/>
</dbReference>
<reference evidence="3 4" key="1">
    <citation type="submission" date="2012-10" db="EMBL/GenBank/DDBJ databases">
        <title>Genome sequence of Vibrio Cholerae HENC-02.</title>
        <authorList>
            <person name="Eppinger M."/>
            <person name="Hasan N.A."/>
            <person name="Sengamalay N."/>
            <person name="Hine E."/>
            <person name="Su Q."/>
            <person name="Daugherty S.C."/>
            <person name="Young S."/>
            <person name="Sadzewicz L."/>
            <person name="Tallon L."/>
            <person name="Cebula T.A."/>
            <person name="Ravel J."/>
            <person name="Colwell R.R."/>
        </authorList>
    </citation>
    <scope>NUCLEOTIDE SEQUENCE [LARGE SCALE GENOMIC DNA]</scope>
    <source>
        <strain evidence="3 4">HENC-02</strain>
    </source>
</reference>
<dbReference type="Pfam" id="PF00534">
    <property type="entry name" value="Glycos_transf_1"/>
    <property type="match status" value="1"/>
</dbReference>
<protein>
    <submittedName>
        <fullName evidence="3">Glycosyl transferases group 1 family protein</fullName>
    </submittedName>
</protein>
<gene>
    <name evidence="3" type="ORF">VCHENC02_4061</name>
</gene>
<dbReference type="RefSeq" id="WP_009702047.1">
    <property type="nucleotide sequence ID" value="NZ_JAIULE010000016.1"/>
</dbReference>
<dbReference type="Pfam" id="PF13439">
    <property type="entry name" value="Glyco_transf_4"/>
    <property type="match status" value="1"/>
</dbReference>
<proteinExistence type="predicted"/>
<organism evidence="3 4">
    <name type="scientific">Vibrio harveyi</name>
    <name type="common">Beneckea harveyi</name>
    <dbReference type="NCBI Taxonomy" id="669"/>
    <lineage>
        <taxon>Bacteria</taxon>
        <taxon>Pseudomonadati</taxon>
        <taxon>Pseudomonadota</taxon>
        <taxon>Gammaproteobacteria</taxon>
        <taxon>Vibrionales</taxon>
        <taxon>Vibrionaceae</taxon>
        <taxon>Vibrio</taxon>
    </lineage>
</organism>
<dbReference type="PANTHER" id="PTHR12526:SF630">
    <property type="entry name" value="GLYCOSYLTRANSFERASE"/>
    <property type="match status" value="1"/>
</dbReference>
<dbReference type="AlphaFoldDB" id="A0A454CUV4"/>
<dbReference type="InterPro" id="IPR001296">
    <property type="entry name" value="Glyco_trans_1"/>
</dbReference>